<dbReference type="InterPro" id="IPR042099">
    <property type="entry name" value="ANL_N_sf"/>
</dbReference>
<dbReference type="AlphaFoldDB" id="A0A5B8IEQ8"/>
<keyword evidence="3" id="KW-0436">Ligase</keyword>
<dbReference type="Proteomes" id="UP000320591">
    <property type="component" value="Chromosome"/>
</dbReference>
<dbReference type="InterPro" id="IPR045851">
    <property type="entry name" value="AMP-bd_C_sf"/>
</dbReference>
<feature type="domain" description="AMP-binding enzyme C-terminal" evidence="2">
    <location>
        <begin position="460"/>
        <end position="535"/>
    </location>
</feature>
<keyword evidence="4" id="KW-1185">Reference proteome</keyword>
<feature type="domain" description="AMP-dependent synthetase/ligase" evidence="1">
    <location>
        <begin position="51"/>
        <end position="411"/>
    </location>
</feature>
<dbReference type="InterPro" id="IPR000873">
    <property type="entry name" value="AMP-dep_synth/lig_dom"/>
</dbReference>
<dbReference type="GO" id="GO:0016877">
    <property type="term" value="F:ligase activity, forming carbon-sulfur bonds"/>
    <property type="evidence" value="ECO:0007669"/>
    <property type="project" value="UniProtKB-ARBA"/>
</dbReference>
<sequence length="557" mass="59908">MKVAGAGTSTEIKVVSGGYLADIFAASLMQILTSLVMTNIGETHMSLFSQLEHIAQQRPDAPAIIQDSKNISFARLVALARNIASGLINAGLRAGDRVAIHIGNRPELIAVYYACLGTGAVLVPIHIKRSCSETEYLIAHSAARFYLGDAERYMVSADIIEKSNTLERAWILDFSSPTQRTRTWAELLASPLRDFPSPDDNSLAAIFYTSGTSGTFKGIVHSYSTLGAAVNLMETTMNPLTTQDAEHASFFCSMFDLVIPWNILMTLTGLRRGSPLALMTSPTPEKTLLLLSTGRIGFITGASSSFNALISAARAAKTPPPNLSGTYCVTGGEACSLTVSRDFFKTFGTHLRNSYGQTESGGPVVYQPNIDSCSEPSIGWPLPGVDIVIDAAAEESGELQIRSPANTIGLWNGTGVDYLDRKRWLATGDIVRQLPNGCLLYIARQNDMIKVGGYPVSPLEIERELTAHPQVAGAIVFGVIDATSGEYPIALVQPCAETALDTGELSVYLSSRLPAYKQPREFILVETLPVSSAGKISRRQIASDYVTLKNKVNSTAN</sequence>
<dbReference type="STRING" id="568768.GCA_000406125_00894"/>
<accession>A0A5B8IEQ8</accession>
<dbReference type="InterPro" id="IPR025110">
    <property type="entry name" value="AMP-bd_C"/>
</dbReference>
<dbReference type="InterPro" id="IPR050237">
    <property type="entry name" value="ATP-dep_AMP-bd_enzyme"/>
</dbReference>
<dbReference type="PANTHER" id="PTHR43767:SF10">
    <property type="entry name" value="SURFACTIN SYNTHASE SUBUNIT 1"/>
    <property type="match status" value="1"/>
</dbReference>
<dbReference type="Pfam" id="PF13193">
    <property type="entry name" value="AMP-binding_C"/>
    <property type="match status" value="1"/>
</dbReference>
<dbReference type="OrthoDB" id="9803968at2"/>
<evidence type="ECO:0000259" key="2">
    <source>
        <dbReference type="Pfam" id="PF13193"/>
    </source>
</evidence>
<evidence type="ECO:0000313" key="3">
    <source>
        <dbReference type="EMBL" id="QDX30997.1"/>
    </source>
</evidence>
<evidence type="ECO:0000259" key="1">
    <source>
        <dbReference type="Pfam" id="PF00501"/>
    </source>
</evidence>
<dbReference type="Pfam" id="PF00501">
    <property type="entry name" value="AMP-binding"/>
    <property type="match status" value="1"/>
</dbReference>
<dbReference type="SUPFAM" id="SSF56801">
    <property type="entry name" value="Acetyl-CoA synthetase-like"/>
    <property type="match status" value="1"/>
</dbReference>
<dbReference type="PANTHER" id="PTHR43767">
    <property type="entry name" value="LONG-CHAIN-FATTY-ACID--COA LIGASE"/>
    <property type="match status" value="1"/>
</dbReference>
<gene>
    <name evidence="3" type="ORF">Dpoa569_0002957</name>
</gene>
<reference evidence="3 4" key="1">
    <citation type="journal article" date="2019" name="Environ. Microbiol.">
        <title>The phytopathogenic nature of Dickeya aquatica 174/2 and the dynamic early evolution of Dickeya pathogenicity.</title>
        <authorList>
            <person name="Duprey A."/>
            <person name="Taib N."/>
            <person name="Leonard S."/>
            <person name="Garin T."/>
            <person name="Flandrois J.P."/>
            <person name="Nasser W."/>
            <person name="Brochier-Armanet C."/>
            <person name="Reverchon S."/>
        </authorList>
    </citation>
    <scope>NUCLEOTIDE SEQUENCE [LARGE SCALE GENOMIC DNA]</scope>
    <source>
        <strain evidence="3 4">NCPPB 569</strain>
    </source>
</reference>
<dbReference type="RefSeq" id="WP_050569402.1">
    <property type="nucleotide sequence ID" value="NZ_CM001975.1"/>
</dbReference>
<name>A0A5B8IEQ8_9GAMM</name>
<dbReference type="Gene3D" id="3.30.300.30">
    <property type="match status" value="1"/>
</dbReference>
<organism evidence="3 4">
    <name type="scientific">Dickeya poaceiphila</name>
    <dbReference type="NCBI Taxonomy" id="568768"/>
    <lineage>
        <taxon>Bacteria</taxon>
        <taxon>Pseudomonadati</taxon>
        <taxon>Pseudomonadota</taxon>
        <taxon>Gammaproteobacteria</taxon>
        <taxon>Enterobacterales</taxon>
        <taxon>Pectobacteriaceae</taxon>
        <taxon>Dickeya</taxon>
    </lineage>
</organism>
<evidence type="ECO:0000313" key="4">
    <source>
        <dbReference type="Proteomes" id="UP000320591"/>
    </source>
</evidence>
<proteinExistence type="predicted"/>
<dbReference type="KEGG" id="dic:Dpoa569_0002957"/>
<protein>
    <submittedName>
        <fullName evidence="3">Acyl--CoA ligase</fullName>
    </submittedName>
</protein>
<dbReference type="Gene3D" id="3.40.50.12780">
    <property type="entry name" value="N-terminal domain of ligase-like"/>
    <property type="match status" value="1"/>
</dbReference>
<dbReference type="EMBL" id="CP042220">
    <property type="protein sequence ID" value="QDX30997.1"/>
    <property type="molecule type" value="Genomic_DNA"/>
</dbReference>